<gene>
    <name evidence="2" type="ORF">R3P38DRAFT_2600984</name>
</gene>
<evidence type="ECO:0008006" key="4">
    <source>
        <dbReference type="Google" id="ProtNLM"/>
    </source>
</evidence>
<feature type="compositionally biased region" description="Acidic residues" evidence="1">
    <location>
        <begin position="481"/>
        <end position="497"/>
    </location>
</feature>
<keyword evidence="3" id="KW-1185">Reference proteome</keyword>
<dbReference type="PANTHER" id="PTHR46177:SF1">
    <property type="entry name" value="INTEGRASE CATALYTIC DOMAIN-CONTAINING PROTEIN"/>
    <property type="match status" value="1"/>
</dbReference>
<evidence type="ECO:0000256" key="1">
    <source>
        <dbReference type="SAM" id="MobiDB-lite"/>
    </source>
</evidence>
<proteinExistence type="predicted"/>
<dbReference type="Proteomes" id="UP001362999">
    <property type="component" value="Unassembled WGS sequence"/>
</dbReference>
<evidence type="ECO:0000313" key="2">
    <source>
        <dbReference type="EMBL" id="KAK7055922.1"/>
    </source>
</evidence>
<comment type="caution">
    <text evidence="2">The sequence shown here is derived from an EMBL/GenBank/DDBJ whole genome shotgun (WGS) entry which is preliminary data.</text>
</comment>
<feature type="region of interest" description="Disordered" evidence="1">
    <location>
        <begin position="474"/>
        <end position="509"/>
    </location>
</feature>
<dbReference type="PANTHER" id="PTHR46177">
    <property type="entry name" value="INTEGRASE CATALYTIC DOMAIN-CONTAINING PROTEIN"/>
    <property type="match status" value="1"/>
</dbReference>
<feature type="region of interest" description="Disordered" evidence="1">
    <location>
        <begin position="429"/>
        <end position="462"/>
    </location>
</feature>
<protein>
    <recommendedName>
        <fullName evidence="4">Clr5 domain-containing protein</fullName>
    </recommendedName>
</protein>
<evidence type="ECO:0000313" key="3">
    <source>
        <dbReference type="Proteomes" id="UP001362999"/>
    </source>
</evidence>
<sequence length="509" mass="58181">MPNQHKPLPPEDVIRAPLIKYYNLSLKDEDIAEHLKTHYDTTQYGCSAASIRRLRKDWGLLKTRAQKHTPDTIRPYVVEIKKKFPNRGISTIRKNLALEYGIRASELTVKKLLKEIEPEAMKQRKGKKFHRTKFYAAGINDCWAQDQHDKWGPRFGLWLHNSIDPFIGFNNWLRVWWTNKNPRLIVKYYLDACRELGGIPMFSQSDPGNENNGVANAQTIMRQMLDLTLVGTLQHRWKTKKNNVKSEANWSVMRGDLAPGLEDLFELGVQNGWYDVGNPIEYLVFRWIAIPFVQIQLDLWVQLRNQTKPRADKHKITPHGIPALLRAKPEFYNLHDFKVSVPTEIFDKMEAEFAPPDHEVFQLVPPEFDHWANIYYAEMGQPKVTHDTFWNVYCQLLSYFNRVPDIEAELHIPLSSLNETTERIDDEHINILSDQQPLRRVADPRAGASSQMVAGSSQASSASEGAGILYGVAEYGNFPSSDEEGSGGEESSSDDDDGASKASGEDDMD</sequence>
<organism evidence="2 3">
    <name type="scientific">Favolaschia claudopus</name>
    <dbReference type="NCBI Taxonomy" id="2862362"/>
    <lineage>
        <taxon>Eukaryota</taxon>
        <taxon>Fungi</taxon>
        <taxon>Dikarya</taxon>
        <taxon>Basidiomycota</taxon>
        <taxon>Agaricomycotina</taxon>
        <taxon>Agaricomycetes</taxon>
        <taxon>Agaricomycetidae</taxon>
        <taxon>Agaricales</taxon>
        <taxon>Marasmiineae</taxon>
        <taxon>Mycenaceae</taxon>
        <taxon>Favolaschia</taxon>
    </lineage>
</organism>
<dbReference type="AlphaFoldDB" id="A0AAW0DT34"/>
<accession>A0AAW0DT34</accession>
<feature type="compositionally biased region" description="Low complexity" evidence="1">
    <location>
        <begin position="446"/>
        <end position="462"/>
    </location>
</feature>
<name>A0AAW0DT34_9AGAR</name>
<reference evidence="2 3" key="1">
    <citation type="journal article" date="2024" name="J Genomics">
        <title>Draft genome sequencing and assembly of Favolaschia claudopus CIRM-BRFM 2984 isolated from oak limbs.</title>
        <authorList>
            <person name="Navarro D."/>
            <person name="Drula E."/>
            <person name="Chaduli D."/>
            <person name="Cazenave R."/>
            <person name="Ahrendt S."/>
            <person name="Wang J."/>
            <person name="Lipzen A."/>
            <person name="Daum C."/>
            <person name="Barry K."/>
            <person name="Grigoriev I.V."/>
            <person name="Favel A."/>
            <person name="Rosso M.N."/>
            <person name="Martin F."/>
        </authorList>
    </citation>
    <scope>NUCLEOTIDE SEQUENCE [LARGE SCALE GENOMIC DNA]</scope>
    <source>
        <strain evidence="2 3">CIRM-BRFM 2984</strain>
    </source>
</reference>
<dbReference type="EMBL" id="JAWWNJ010000005">
    <property type="protein sequence ID" value="KAK7055922.1"/>
    <property type="molecule type" value="Genomic_DNA"/>
</dbReference>